<reference evidence="1" key="1">
    <citation type="submission" date="2016-12" db="EMBL/GenBank/DDBJ databases">
        <authorList>
            <person name="Moulin L."/>
        </authorList>
    </citation>
    <scope>NUCLEOTIDE SEQUENCE [LARGE SCALE GENOMIC DNA]</scope>
    <source>
        <strain evidence="1">STM 7183</strain>
    </source>
</reference>
<gene>
    <name evidence="1" type="ORF">BN2476_350239</name>
</gene>
<dbReference type="Proteomes" id="UP000195569">
    <property type="component" value="Unassembled WGS sequence"/>
</dbReference>
<sequence length="54" mass="5900">MRILDFPALDKTFPKNGGSGFKALLVTILIIDGFSNSFLELDVRILHAGLSMCC</sequence>
<dbReference type="EMBL" id="CYGY02000035">
    <property type="protein sequence ID" value="SIT43684.1"/>
    <property type="molecule type" value="Genomic_DNA"/>
</dbReference>
<evidence type="ECO:0000313" key="2">
    <source>
        <dbReference type="Proteomes" id="UP000195569"/>
    </source>
</evidence>
<comment type="caution">
    <text evidence="1">The sequence shown here is derived from an EMBL/GenBank/DDBJ whole genome shotgun (WGS) entry which is preliminary data.</text>
</comment>
<organism evidence="1 2">
    <name type="scientific">Paraburkholderia piptadeniae</name>
    <dbReference type="NCBI Taxonomy" id="1701573"/>
    <lineage>
        <taxon>Bacteria</taxon>
        <taxon>Pseudomonadati</taxon>
        <taxon>Pseudomonadota</taxon>
        <taxon>Betaproteobacteria</taxon>
        <taxon>Burkholderiales</taxon>
        <taxon>Burkholderiaceae</taxon>
        <taxon>Paraburkholderia</taxon>
    </lineage>
</organism>
<keyword evidence="2" id="KW-1185">Reference proteome</keyword>
<evidence type="ECO:0000313" key="1">
    <source>
        <dbReference type="EMBL" id="SIT43684.1"/>
    </source>
</evidence>
<protein>
    <submittedName>
        <fullName evidence="1">Uncharacterized protein</fullName>
    </submittedName>
</protein>
<proteinExistence type="predicted"/>
<dbReference type="AlphaFoldDB" id="A0A1N7S8I4"/>
<accession>A0A1N7S8I4</accession>
<name>A0A1N7S8I4_9BURK</name>